<dbReference type="PATRIC" id="fig|29536.5.peg.17"/>
<organism evidence="2 3">
    <name type="scientific">Flavobacterium succinicans</name>
    <dbReference type="NCBI Taxonomy" id="29536"/>
    <lineage>
        <taxon>Bacteria</taxon>
        <taxon>Pseudomonadati</taxon>
        <taxon>Bacteroidota</taxon>
        <taxon>Flavobacteriia</taxon>
        <taxon>Flavobacteriales</taxon>
        <taxon>Flavobacteriaceae</taxon>
        <taxon>Flavobacterium</taxon>
    </lineage>
</organism>
<evidence type="ECO:0000313" key="2">
    <source>
        <dbReference type="EMBL" id="OAZ05487.1"/>
    </source>
</evidence>
<evidence type="ECO:0000259" key="1">
    <source>
        <dbReference type="PROSITE" id="PS51725"/>
    </source>
</evidence>
<dbReference type="InterPro" id="IPR007138">
    <property type="entry name" value="ABM_dom"/>
</dbReference>
<feature type="domain" description="ABM" evidence="1">
    <location>
        <begin position="7"/>
        <end position="96"/>
    </location>
</feature>
<dbReference type="PANTHER" id="PTHR33336">
    <property type="entry name" value="QUINOL MONOOXYGENASE YGIN-RELATED"/>
    <property type="match status" value="1"/>
</dbReference>
<evidence type="ECO:0000313" key="3">
    <source>
        <dbReference type="Proteomes" id="UP000093807"/>
    </source>
</evidence>
<dbReference type="InterPro" id="IPR011008">
    <property type="entry name" value="Dimeric_a/b-barrel"/>
</dbReference>
<sequence>MNASMNVYVTAKFTVKSDKLNEAINLIKGLTTETTQNEKGCIAYYYLQNTTNPYEFTSYEIWENESEESKHWETTYVQKAIIEMPNLLESNPEIIKWKAIL</sequence>
<keyword evidence="3" id="KW-1185">Reference proteome</keyword>
<dbReference type="SUPFAM" id="SSF54909">
    <property type="entry name" value="Dimeric alpha+beta barrel"/>
    <property type="match status" value="1"/>
</dbReference>
<reference evidence="2 3" key="1">
    <citation type="submission" date="2016-06" db="EMBL/GenBank/DDBJ databases">
        <title>Draft genome sequence of Flavobacterium succinicans strain DD5b.</title>
        <authorList>
            <person name="Poehlein A."/>
            <person name="Daniel R."/>
            <person name="Simeonova D.D."/>
        </authorList>
    </citation>
    <scope>NUCLEOTIDE SEQUENCE [LARGE SCALE GENOMIC DNA]</scope>
    <source>
        <strain evidence="2 3">DD5b</strain>
    </source>
</reference>
<dbReference type="RefSeq" id="WP_064713926.1">
    <property type="nucleotide sequence ID" value="NZ_JMTM01000004.1"/>
</dbReference>
<comment type="caution">
    <text evidence="2">The sequence shown here is derived from an EMBL/GenBank/DDBJ whole genome shotgun (WGS) entry which is preliminary data.</text>
</comment>
<dbReference type="GO" id="GO:0004497">
    <property type="term" value="F:monooxygenase activity"/>
    <property type="evidence" value="ECO:0007669"/>
    <property type="project" value="UniProtKB-KW"/>
</dbReference>
<keyword evidence="2" id="KW-0503">Monooxygenase</keyword>
<dbReference type="InterPro" id="IPR050744">
    <property type="entry name" value="AI-2_Isomerase_LsrG"/>
</dbReference>
<dbReference type="PANTHER" id="PTHR33336:SF15">
    <property type="entry name" value="ABM DOMAIN-CONTAINING PROTEIN"/>
    <property type="match status" value="1"/>
</dbReference>
<dbReference type="Proteomes" id="UP000093807">
    <property type="component" value="Unassembled WGS sequence"/>
</dbReference>
<proteinExistence type="predicted"/>
<dbReference type="PROSITE" id="PS51725">
    <property type="entry name" value="ABM"/>
    <property type="match status" value="1"/>
</dbReference>
<dbReference type="EMBL" id="JMTM01000004">
    <property type="protein sequence ID" value="OAZ05487.1"/>
    <property type="molecule type" value="Genomic_DNA"/>
</dbReference>
<protein>
    <submittedName>
        <fullName evidence="2">Antibiotic biosynthesis monooxygenase</fullName>
    </submittedName>
</protein>
<gene>
    <name evidence="2" type="ORF">FLB_00170</name>
</gene>
<name>A0A199XVM4_9FLAO</name>
<accession>A0A199XVM4</accession>
<dbReference type="Gene3D" id="3.30.70.100">
    <property type="match status" value="1"/>
</dbReference>
<keyword evidence="2" id="KW-0560">Oxidoreductase</keyword>
<dbReference type="OrthoDB" id="9806189at2"/>
<dbReference type="AlphaFoldDB" id="A0A199XVM4"/>
<dbReference type="Pfam" id="PF03992">
    <property type="entry name" value="ABM"/>
    <property type="match status" value="1"/>
</dbReference>